<keyword evidence="4 7" id="KW-1133">Transmembrane helix</keyword>
<dbReference type="PRINTS" id="PR01840">
    <property type="entry name" value="TATCFAMILY"/>
</dbReference>
<evidence type="ECO:0000256" key="1">
    <source>
        <dbReference type="ARBA" id="ARBA00004141"/>
    </source>
</evidence>
<keyword evidence="7" id="KW-0813">Transport</keyword>
<dbReference type="GO" id="GO:0033281">
    <property type="term" value="C:TAT protein transport complex"/>
    <property type="evidence" value="ECO:0007669"/>
    <property type="project" value="UniProtKB-UniRule"/>
</dbReference>
<feature type="transmembrane region" description="Helical" evidence="7">
    <location>
        <begin position="168"/>
        <end position="197"/>
    </location>
</feature>
<sequence length="295" mass="33336">MKFLSSAPPANPEGRMSLMEHLRELRNRLIKAIFFLLLGMIVGYVFFQPIWELLKEPYCQIQAAKELNGKCNLVAGGIFSQFFIRLKIAIIVGLVLSSPFWLYQMWAFVAPGLYQRERRWTYVFLSAAVPLFLVGAWLAYLFIDKGLQLFLGGFGIEGVLPLVQVDQYLSYVLMMLLVFGVTFELPLFVVMLNVVGVLTFERIKRTQRIAVFGIFVFAAIATPSGDPVTMLVLALPTVILYELAALVAYFNDRRRARRVDPDAALADDEISPLRLEEIDAELEQGNLEQGKRGLS</sequence>
<dbReference type="PANTHER" id="PTHR30371">
    <property type="entry name" value="SEC-INDEPENDENT PROTEIN TRANSLOCASE PROTEIN TATC"/>
    <property type="match status" value="1"/>
</dbReference>
<dbReference type="GO" id="GO:0065002">
    <property type="term" value="P:intracellular protein transmembrane transport"/>
    <property type="evidence" value="ECO:0007669"/>
    <property type="project" value="TreeGrafter"/>
</dbReference>
<feature type="transmembrane region" description="Helical" evidence="7">
    <location>
        <begin position="209"/>
        <end position="225"/>
    </location>
</feature>
<dbReference type="InterPro" id="IPR002033">
    <property type="entry name" value="TatC"/>
</dbReference>
<reference evidence="8 9" key="1">
    <citation type="submission" date="2020-08" db="EMBL/GenBank/DDBJ databases">
        <title>Genomic Encyclopedia of Type Strains, Phase IV (KMG-IV): sequencing the most valuable type-strain genomes for metagenomic binning, comparative biology and taxonomic classification.</title>
        <authorList>
            <person name="Goeker M."/>
        </authorList>
    </citation>
    <scope>NUCLEOTIDE SEQUENCE [LARGE SCALE GENOMIC DNA]</scope>
    <source>
        <strain evidence="8 9">DSM 44197</strain>
    </source>
</reference>
<feature type="transmembrane region" description="Helical" evidence="7">
    <location>
        <begin position="231"/>
        <end position="250"/>
    </location>
</feature>
<dbReference type="Pfam" id="PF00902">
    <property type="entry name" value="TatC"/>
    <property type="match status" value="1"/>
</dbReference>
<keyword evidence="9" id="KW-1185">Reference proteome</keyword>
<dbReference type="Proteomes" id="UP000572680">
    <property type="component" value="Unassembled WGS sequence"/>
</dbReference>
<dbReference type="PANTHER" id="PTHR30371:SF0">
    <property type="entry name" value="SEC-INDEPENDENT PROTEIN TRANSLOCASE PROTEIN TATC, CHLOROPLASTIC-RELATED"/>
    <property type="match status" value="1"/>
</dbReference>
<keyword evidence="5 7" id="KW-0811">Translocation</keyword>
<dbReference type="HAMAP" id="MF_00902">
    <property type="entry name" value="TatC"/>
    <property type="match status" value="1"/>
</dbReference>
<dbReference type="GO" id="GO:0043953">
    <property type="term" value="P:protein transport by the Tat complex"/>
    <property type="evidence" value="ECO:0007669"/>
    <property type="project" value="UniProtKB-UniRule"/>
</dbReference>
<proteinExistence type="inferred from homology"/>
<comment type="subunit">
    <text evidence="7">The Tat system comprises two distinct complexes: a TatABC complex, containing multiple copies of TatA, TatB and TatC subunits, and a separate TatA complex, containing only TatA subunits. Substrates initially bind to the TatABC complex, which probably triggers association of the separate TatA complex to form the active translocon.</text>
</comment>
<dbReference type="GO" id="GO:0009977">
    <property type="term" value="F:proton motive force dependent protein transmembrane transporter activity"/>
    <property type="evidence" value="ECO:0007669"/>
    <property type="project" value="TreeGrafter"/>
</dbReference>
<keyword evidence="6 7" id="KW-0472">Membrane</keyword>
<protein>
    <recommendedName>
        <fullName evidence="7">Sec-independent protein translocase protein TatC</fullName>
    </recommendedName>
</protein>
<evidence type="ECO:0000256" key="6">
    <source>
        <dbReference type="ARBA" id="ARBA00023136"/>
    </source>
</evidence>
<dbReference type="RefSeq" id="WP_246444340.1">
    <property type="nucleotide sequence ID" value="NZ_BAAALP010000068.1"/>
</dbReference>
<evidence type="ECO:0000313" key="8">
    <source>
        <dbReference type="EMBL" id="MBA8955415.1"/>
    </source>
</evidence>
<evidence type="ECO:0000256" key="7">
    <source>
        <dbReference type="HAMAP-Rule" id="MF_00902"/>
    </source>
</evidence>
<accession>A0A7W3LW58</accession>
<comment type="caution">
    <text evidence="8">The sequence shown here is derived from an EMBL/GenBank/DDBJ whole genome shotgun (WGS) entry which is preliminary data.</text>
</comment>
<feature type="transmembrane region" description="Helical" evidence="7">
    <location>
        <begin position="29"/>
        <end position="47"/>
    </location>
</feature>
<evidence type="ECO:0000313" key="9">
    <source>
        <dbReference type="Proteomes" id="UP000572680"/>
    </source>
</evidence>
<dbReference type="EMBL" id="JACJIA010000011">
    <property type="protein sequence ID" value="MBA8955415.1"/>
    <property type="molecule type" value="Genomic_DNA"/>
</dbReference>
<dbReference type="AlphaFoldDB" id="A0A7W3LW58"/>
<feature type="transmembrane region" description="Helical" evidence="7">
    <location>
        <begin position="122"/>
        <end position="143"/>
    </location>
</feature>
<evidence type="ECO:0000256" key="5">
    <source>
        <dbReference type="ARBA" id="ARBA00023010"/>
    </source>
</evidence>
<dbReference type="NCBIfam" id="TIGR00945">
    <property type="entry name" value="tatC"/>
    <property type="match status" value="1"/>
</dbReference>
<comment type="function">
    <text evidence="7">Part of the twin-arginine translocation (Tat) system that transports large folded proteins containing a characteristic twin-arginine motif in their signal peptide across membranes. Together with TatB, TatC is part of a receptor directly interacting with Tat signal peptides.</text>
</comment>
<feature type="transmembrane region" description="Helical" evidence="7">
    <location>
        <begin position="88"/>
        <end position="110"/>
    </location>
</feature>
<keyword evidence="7" id="KW-1003">Cell membrane</keyword>
<comment type="subcellular location">
    <subcellularLocation>
        <location evidence="7">Cell membrane</location>
        <topology evidence="7">Multi-pass membrane protein</topology>
    </subcellularLocation>
    <subcellularLocation>
        <location evidence="1">Membrane</location>
        <topology evidence="1">Multi-pass membrane protein</topology>
    </subcellularLocation>
</comment>
<comment type="similarity">
    <text evidence="7">Belongs to the TatC family.</text>
</comment>
<evidence type="ECO:0000256" key="3">
    <source>
        <dbReference type="ARBA" id="ARBA00022927"/>
    </source>
</evidence>
<evidence type="ECO:0000256" key="2">
    <source>
        <dbReference type="ARBA" id="ARBA00022692"/>
    </source>
</evidence>
<keyword evidence="2 7" id="KW-0812">Transmembrane</keyword>
<evidence type="ECO:0000256" key="4">
    <source>
        <dbReference type="ARBA" id="ARBA00022989"/>
    </source>
</evidence>
<keyword evidence="3 7" id="KW-0653">Protein transport</keyword>
<organism evidence="8 9">
    <name type="scientific">Actinomadura namibiensis</name>
    <dbReference type="NCBI Taxonomy" id="182080"/>
    <lineage>
        <taxon>Bacteria</taxon>
        <taxon>Bacillati</taxon>
        <taxon>Actinomycetota</taxon>
        <taxon>Actinomycetes</taxon>
        <taxon>Streptosporangiales</taxon>
        <taxon>Thermomonosporaceae</taxon>
        <taxon>Actinomadura</taxon>
    </lineage>
</organism>
<name>A0A7W3LW58_ACTNM</name>
<gene>
    <name evidence="7" type="primary">tatC</name>
    <name evidence="8" type="ORF">HNR61_007089</name>
</gene>